<accession>A0A8S2E484</accession>
<comment type="caution">
    <text evidence="2">The sequence shown here is derived from an EMBL/GenBank/DDBJ whole genome shotgun (WGS) entry which is preliminary data.</text>
</comment>
<dbReference type="EMBL" id="CAJNOK010008961">
    <property type="protein sequence ID" value="CAF1077269.1"/>
    <property type="molecule type" value="Genomic_DNA"/>
</dbReference>
<protein>
    <submittedName>
        <fullName evidence="2">Uncharacterized protein</fullName>
    </submittedName>
</protein>
<feature type="region of interest" description="Disordered" evidence="1">
    <location>
        <begin position="1"/>
        <end position="76"/>
    </location>
</feature>
<sequence>MSQKQEDILVEGVNSSSCQSENNRAQQETTTKYSRIIKSRSNSDNNQNSLKRTSSNISRHNSSYWSAPTSDKKARTGDIIELDDNFESNRYNEDSDIPNINYNENTFKQQISIETNDHTKNKQKPMQVSQQSLDFAAENHLPSIQIELEPKVKQQPEGVKLVNEFFKHVETKFRGDNNNRSKLLAFDYWYLEKQGDLICFTKDVDLFVYFCNKDNYPDKVLNINLKPILPNAFHHNILLC</sequence>
<dbReference type="Proteomes" id="UP000682733">
    <property type="component" value="Unassembled WGS sequence"/>
</dbReference>
<evidence type="ECO:0000256" key="1">
    <source>
        <dbReference type="SAM" id="MobiDB-lite"/>
    </source>
</evidence>
<evidence type="ECO:0000313" key="4">
    <source>
        <dbReference type="Proteomes" id="UP000677228"/>
    </source>
</evidence>
<reference evidence="2" key="1">
    <citation type="submission" date="2021-02" db="EMBL/GenBank/DDBJ databases">
        <authorList>
            <person name="Nowell W R."/>
        </authorList>
    </citation>
    <scope>NUCLEOTIDE SEQUENCE</scope>
</reference>
<evidence type="ECO:0000313" key="3">
    <source>
        <dbReference type="EMBL" id="CAF3840863.1"/>
    </source>
</evidence>
<name>A0A8S2E484_9BILA</name>
<gene>
    <name evidence="2" type="ORF">OVA965_LOCUS18190</name>
    <name evidence="3" type="ORF">TMI583_LOCUS18202</name>
</gene>
<dbReference type="Proteomes" id="UP000677228">
    <property type="component" value="Unassembled WGS sequence"/>
</dbReference>
<dbReference type="EMBL" id="CAJOBA010008977">
    <property type="protein sequence ID" value="CAF3840863.1"/>
    <property type="molecule type" value="Genomic_DNA"/>
</dbReference>
<proteinExistence type="predicted"/>
<organism evidence="2 4">
    <name type="scientific">Didymodactylos carnosus</name>
    <dbReference type="NCBI Taxonomy" id="1234261"/>
    <lineage>
        <taxon>Eukaryota</taxon>
        <taxon>Metazoa</taxon>
        <taxon>Spiralia</taxon>
        <taxon>Gnathifera</taxon>
        <taxon>Rotifera</taxon>
        <taxon>Eurotatoria</taxon>
        <taxon>Bdelloidea</taxon>
        <taxon>Philodinida</taxon>
        <taxon>Philodinidae</taxon>
        <taxon>Didymodactylos</taxon>
    </lineage>
</organism>
<feature type="compositionally biased region" description="Polar residues" evidence="1">
    <location>
        <begin position="13"/>
        <end position="69"/>
    </location>
</feature>
<evidence type="ECO:0000313" key="2">
    <source>
        <dbReference type="EMBL" id="CAF1077269.1"/>
    </source>
</evidence>
<dbReference type="AlphaFoldDB" id="A0A8S2E484"/>